<evidence type="ECO:0000313" key="1">
    <source>
        <dbReference type="EMBL" id="CAG8439996.1"/>
    </source>
</evidence>
<organism evidence="1 2">
    <name type="scientific">Cetraspora pellucida</name>
    <dbReference type="NCBI Taxonomy" id="1433469"/>
    <lineage>
        <taxon>Eukaryota</taxon>
        <taxon>Fungi</taxon>
        <taxon>Fungi incertae sedis</taxon>
        <taxon>Mucoromycota</taxon>
        <taxon>Glomeromycotina</taxon>
        <taxon>Glomeromycetes</taxon>
        <taxon>Diversisporales</taxon>
        <taxon>Gigasporaceae</taxon>
        <taxon>Cetraspora</taxon>
    </lineage>
</organism>
<protein>
    <submittedName>
        <fullName evidence="1">9320_t:CDS:1</fullName>
    </submittedName>
</protein>
<comment type="caution">
    <text evidence="1">The sequence shown here is derived from an EMBL/GenBank/DDBJ whole genome shotgun (WGS) entry which is preliminary data.</text>
</comment>
<reference evidence="1" key="1">
    <citation type="submission" date="2021-06" db="EMBL/GenBank/DDBJ databases">
        <authorList>
            <person name="Kallberg Y."/>
            <person name="Tangrot J."/>
            <person name="Rosling A."/>
        </authorList>
    </citation>
    <scope>NUCLEOTIDE SEQUENCE</scope>
    <source>
        <strain evidence="1">28 12/20/2015</strain>
    </source>
</reference>
<dbReference type="EMBL" id="CAJVPW010000026">
    <property type="protein sequence ID" value="CAG8439996.1"/>
    <property type="molecule type" value="Genomic_DNA"/>
</dbReference>
<dbReference type="Proteomes" id="UP000789366">
    <property type="component" value="Unassembled WGS sequence"/>
</dbReference>
<gene>
    <name evidence="1" type="ORF">SPELUC_LOCUS101</name>
</gene>
<name>A0ACA9JWM6_9GLOM</name>
<keyword evidence="2" id="KW-1185">Reference proteome</keyword>
<accession>A0ACA9JWM6</accession>
<sequence length="696" mass="82752">MKYAATWSNEDQSICGWQISNDFGFKFECSARIQDLYEDFYSKNSGKKLDVRPQLESISDNKLVVINLAHRIEQGPEMSLRREIRAYHSTDNGKLFILDTCGLLTQWDLYTLQFEKQYLLKWDKIWITHGLEQKFYIFNNNFTLLAICLQAFGYLFINVYLTENAIPLSQCKYKKRNKKLSHLEFISFDEGERLLLFFEDIIEIRDPYCLDHKIEVSNLCEEFLAEINGNEYIQNADLYVIKNESIYTILGGHIIIKKFTKVQWINFLRKKLHDYNEIRSLPSKLQIKDFLQKILNENSNKRDDEFIISKDVEKSYKGFLVEWKLMKNERKGNTLQVFGKFDANLEVWNKLDVREIKPDHLLGYKFVYKCKLLDNEDLAMITTIGLLIWTIWQKKKIRLRYYKGFPFTSYYLKNKDFENRYILGAYINKEYEYKKLEFFAKKPYIKKLIEEIRDYKKNILPPSDFDAVVQYHEELCINKRPLFDELLDDYIEDKILLALYGQQLLRCLLKNNNYIIAEKLYRQCIEINQEQPNFLDQEQPNFLINIKLLEIITSSFIDLSQKFPDLLKEFLSHIAFIVLNGSKDLVDEKILSISHLQNYRTYSHPSNQDFLIHLDELQDMIKIIKNNKWKVTDEKPYLSGTILNITGVGDIGEKKIDESNEQIKQINQKIDENNEKVNEKIDKLMELIAKSQEYNA</sequence>
<evidence type="ECO:0000313" key="2">
    <source>
        <dbReference type="Proteomes" id="UP000789366"/>
    </source>
</evidence>
<proteinExistence type="predicted"/>